<accession>R4YXD6</accession>
<proteinExistence type="predicted"/>
<reference evidence="2 3" key="1">
    <citation type="journal article" date="2013" name="ISME J.">
        <title>Metabolic model for the filamentous 'Candidatus Microthrix parvicella' based on genomic and metagenomic analyses.</title>
        <authorList>
            <person name="Jon McIlroy S."/>
            <person name="Kristiansen R."/>
            <person name="Albertsen M."/>
            <person name="Michael Karst S."/>
            <person name="Rossetti S."/>
            <person name="Lund Nielsen J."/>
            <person name="Tandoi V."/>
            <person name="James Seviour R."/>
            <person name="Nielsen P.H."/>
        </authorList>
    </citation>
    <scope>NUCLEOTIDE SEQUENCE [LARGE SCALE GENOMIC DNA]</scope>
    <source>
        <strain evidence="2 3">RN1</strain>
    </source>
</reference>
<evidence type="ECO:0000256" key="1">
    <source>
        <dbReference type="SAM" id="MobiDB-lite"/>
    </source>
</evidence>
<dbReference type="OrthoDB" id="3215124at2"/>
<protein>
    <recommendedName>
        <fullName evidence="4">DUF4177 domain-containing protein</fullName>
    </recommendedName>
</protein>
<name>R4YXD6_9ACTN</name>
<comment type="caution">
    <text evidence="2">The sequence shown here is derived from an EMBL/GenBank/DDBJ whole genome shotgun (WGS) entry which is preliminary data.</text>
</comment>
<feature type="region of interest" description="Disordered" evidence="1">
    <location>
        <begin position="1"/>
        <end position="60"/>
    </location>
</feature>
<dbReference type="EMBL" id="CANL01000005">
    <property type="protein sequence ID" value="CCM62795.1"/>
    <property type="molecule type" value="Genomic_DNA"/>
</dbReference>
<dbReference type="Proteomes" id="UP000018291">
    <property type="component" value="Unassembled WGS sequence"/>
</dbReference>
<dbReference type="InterPro" id="IPR025234">
    <property type="entry name" value="YjzH-like"/>
</dbReference>
<evidence type="ECO:0000313" key="3">
    <source>
        <dbReference type="Proteomes" id="UP000018291"/>
    </source>
</evidence>
<gene>
    <name evidence="2" type="ORF">BN381_130353</name>
</gene>
<dbReference type="AlphaFoldDB" id="R4YXD6"/>
<sequence>MTDPNAWMHQDAPPPWAAQPAPGAWVEPAPHQDPAAVGESPHPAAGQAVLPESQGGAEHDVGQQPLWEYKVISATFGGKLETELNAWGADGWEVVSIAGMGGTVTVTGNKIFVVLKRRSLANEAAASAASSYLDTLRNHYGPAVFDQLANKHGAEPMLRATRALIASGRQPNNPLGVLDWACPIMANRKHSNDSQVIEAVWFKAEGQPFPR</sequence>
<dbReference type="Pfam" id="PF13783">
    <property type="entry name" value="DUF4177"/>
    <property type="match status" value="1"/>
</dbReference>
<dbReference type="RefSeq" id="WP_012224492.1">
    <property type="nucleotide sequence ID" value="NZ_HG422565.1"/>
</dbReference>
<evidence type="ECO:0000313" key="2">
    <source>
        <dbReference type="EMBL" id="CCM62795.1"/>
    </source>
</evidence>
<organism evidence="2 3">
    <name type="scientific">Candidatus Neomicrothrix parvicella RN1</name>
    <dbReference type="NCBI Taxonomy" id="1229780"/>
    <lineage>
        <taxon>Bacteria</taxon>
        <taxon>Bacillati</taxon>
        <taxon>Actinomycetota</taxon>
        <taxon>Acidimicrobiia</taxon>
        <taxon>Acidimicrobiales</taxon>
        <taxon>Microthrixaceae</taxon>
        <taxon>Candidatus Neomicrothrix</taxon>
    </lineage>
</organism>
<evidence type="ECO:0008006" key="4">
    <source>
        <dbReference type="Google" id="ProtNLM"/>
    </source>
</evidence>
<dbReference type="HOGENOM" id="CLU_1303043_0_0_11"/>
<keyword evidence="3" id="KW-1185">Reference proteome</keyword>